<feature type="region of interest" description="Disordered" evidence="1">
    <location>
        <begin position="276"/>
        <end position="301"/>
    </location>
</feature>
<keyword evidence="3" id="KW-1185">Reference proteome</keyword>
<accession>A0A1H6AJM7</accession>
<feature type="compositionally biased region" description="Acidic residues" evidence="1">
    <location>
        <begin position="290"/>
        <end position="301"/>
    </location>
</feature>
<dbReference type="AlphaFoldDB" id="A0A1H6AJM7"/>
<evidence type="ECO:0000313" key="2">
    <source>
        <dbReference type="EMBL" id="SEG48215.1"/>
    </source>
</evidence>
<name>A0A1H6AJM7_9EURY</name>
<evidence type="ECO:0000313" key="3">
    <source>
        <dbReference type="Proteomes" id="UP000236740"/>
    </source>
</evidence>
<feature type="region of interest" description="Disordered" evidence="1">
    <location>
        <begin position="123"/>
        <end position="143"/>
    </location>
</feature>
<gene>
    <name evidence="2" type="ORF">SAMN04488133_2335</name>
</gene>
<evidence type="ECO:0008006" key="4">
    <source>
        <dbReference type="Google" id="ProtNLM"/>
    </source>
</evidence>
<evidence type="ECO:0000256" key="1">
    <source>
        <dbReference type="SAM" id="MobiDB-lite"/>
    </source>
</evidence>
<proteinExistence type="predicted"/>
<dbReference type="RefSeq" id="WP_103992043.1">
    <property type="nucleotide sequence ID" value="NZ_FNVN01000003.1"/>
</dbReference>
<sequence>MGTRGTLGRLVRWIDGLWRAVTSLLEVALETIGFGSDVDLHTRVTFRAVTDAVLPETPALGTELGDEHVPGGLAIALDEFVITYVDDGFQLGLPHIGPHGNIRLADPIAHALDFAALTLCDRSENESEPSPDRPVSLLDPGEASPEAVRDAAGAFSKLSRKDRLRAISILDEFELSVTPGVDDLFEFDAGLVGQLVVGFTEMIYYSEWQGYDEFTQPPSERVHPNDPAAVQGWRQTGFPGFANGYAALRGYLGTDDGPLGGGETWTTIDSDAAPPVRITYQPGSFRENEYDTSDYTEPYPE</sequence>
<dbReference type="Proteomes" id="UP000236740">
    <property type="component" value="Unassembled WGS sequence"/>
</dbReference>
<reference evidence="2 3" key="1">
    <citation type="submission" date="2016-10" db="EMBL/GenBank/DDBJ databases">
        <authorList>
            <person name="de Groot N.N."/>
        </authorList>
    </citation>
    <scope>NUCLEOTIDE SEQUENCE [LARGE SCALE GENOMIC DNA]</scope>
    <source>
        <strain evidence="2 3">CGMCC 1.10331</strain>
    </source>
</reference>
<protein>
    <recommendedName>
        <fullName evidence="4">Gluconate 2-dehydrogenase subunit 3 family protein</fullName>
    </recommendedName>
</protein>
<dbReference type="EMBL" id="FNVN01000003">
    <property type="protein sequence ID" value="SEG48215.1"/>
    <property type="molecule type" value="Genomic_DNA"/>
</dbReference>
<organism evidence="2 3">
    <name type="scientific">Halobellus limi</name>
    <dbReference type="NCBI Taxonomy" id="699433"/>
    <lineage>
        <taxon>Archaea</taxon>
        <taxon>Methanobacteriati</taxon>
        <taxon>Methanobacteriota</taxon>
        <taxon>Stenosarchaea group</taxon>
        <taxon>Halobacteria</taxon>
        <taxon>Halobacteriales</taxon>
        <taxon>Haloferacaceae</taxon>
        <taxon>Halobellus</taxon>
    </lineage>
</organism>